<feature type="region of interest" description="Disordered" evidence="1">
    <location>
        <begin position="1"/>
        <end position="88"/>
    </location>
</feature>
<keyword evidence="3" id="KW-1185">Reference proteome</keyword>
<sequence length="530" mass="59255">MSSDSLSVSSDISDPSDVEEAGDSKIVSNIGELKVVDIPSGAHETASSDEQSDRSEEQLSDQSDQSDFKSPRDQKRKTKSQKVRLKDGTVVDLTPPEKLLKKAEAKAKFLETKNKPEEAMKEYMRCTALSRLVYGDGHWMLASSHVNLAYAYLRLRGLAQQAVHHAEIARTLLLSGLHTSDSQQIKEKLYSTLQLMYYVFGRAYTVLCTYSEAEQNFAKAEKITSERGRASSREKRKEAKEMNIQISVAMAKLYANQNKHALGQSYFEKAITLIEENHGKESLQLIPVYQDLGKISFWIFFWYFWYFFTPAELEQSKGKHANHDQAVEAFLQAHQIAVEKYSGQSEEVADTAHKLALAYSESATAEAETAAERYLEESLGIHQVLHGPHHPKTLAVQDDICRLLLRTDRTDEATTTLKALISAKIATFGEWSEEVGDTYKLFGSIQMSQGQLEKALKNFKKCHSIQCNLYGASHRKSKATQNTIDMLLQSPNLAAKEGQTKAGQLKSRPRFNATIASSTPAGGPKTSMDY</sequence>
<dbReference type="InterPro" id="IPR042621">
    <property type="entry name" value="TTC23/TTC23L"/>
</dbReference>
<gene>
    <name evidence="2" type="ORF">HOLleu_19313</name>
</gene>
<evidence type="ECO:0000313" key="2">
    <source>
        <dbReference type="EMBL" id="KAJ8035586.1"/>
    </source>
</evidence>
<feature type="region of interest" description="Disordered" evidence="1">
    <location>
        <begin position="511"/>
        <end position="530"/>
    </location>
</feature>
<evidence type="ECO:0000313" key="3">
    <source>
        <dbReference type="Proteomes" id="UP001152320"/>
    </source>
</evidence>
<accession>A0A9Q1C011</accession>
<dbReference type="Pfam" id="PF13181">
    <property type="entry name" value="TPR_8"/>
    <property type="match status" value="1"/>
</dbReference>
<feature type="compositionally biased region" description="Basic residues" evidence="1">
    <location>
        <begin position="74"/>
        <end position="83"/>
    </location>
</feature>
<name>A0A9Q1C011_HOLLE</name>
<dbReference type="Proteomes" id="UP001152320">
    <property type="component" value="Chromosome 9"/>
</dbReference>
<dbReference type="Pfam" id="PF13374">
    <property type="entry name" value="TPR_10"/>
    <property type="match status" value="1"/>
</dbReference>
<dbReference type="SMART" id="SM00028">
    <property type="entry name" value="TPR"/>
    <property type="match status" value="2"/>
</dbReference>
<dbReference type="SUPFAM" id="SSF48452">
    <property type="entry name" value="TPR-like"/>
    <property type="match status" value="2"/>
</dbReference>
<evidence type="ECO:0000256" key="1">
    <source>
        <dbReference type="SAM" id="MobiDB-lite"/>
    </source>
</evidence>
<comment type="caution">
    <text evidence="2">The sequence shown here is derived from an EMBL/GenBank/DDBJ whole genome shotgun (WGS) entry which is preliminary data.</text>
</comment>
<reference evidence="2" key="1">
    <citation type="submission" date="2021-10" db="EMBL/GenBank/DDBJ databases">
        <title>Tropical sea cucumber genome reveals ecological adaptation and Cuvierian tubules defense mechanism.</title>
        <authorList>
            <person name="Chen T."/>
        </authorList>
    </citation>
    <scope>NUCLEOTIDE SEQUENCE</scope>
    <source>
        <strain evidence="2">Nanhai2018</strain>
        <tissue evidence="2">Muscle</tissue>
    </source>
</reference>
<organism evidence="2 3">
    <name type="scientific">Holothuria leucospilota</name>
    <name type="common">Black long sea cucumber</name>
    <name type="synonym">Mertensiothuria leucospilota</name>
    <dbReference type="NCBI Taxonomy" id="206669"/>
    <lineage>
        <taxon>Eukaryota</taxon>
        <taxon>Metazoa</taxon>
        <taxon>Echinodermata</taxon>
        <taxon>Eleutherozoa</taxon>
        <taxon>Echinozoa</taxon>
        <taxon>Holothuroidea</taxon>
        <taxon>Aspidochirotacea</taxon>
        <taxon>Aspidochirotida</taxon>
        <taxon>Holothuriidae</taxon>
        <taxon>Holothuria</taxon>
    </lineage>
</organism>
<dbReference type="PANTHER" id="PTHR14485">
    <property type="entry name" value="TETRATRICOPEPTIDE REPEAT PROTEIN 23"/>
    <property type="match status" value="1"/>
</dbReference>
<dbReference type="OrthoDB" id="9986634at2759"/>
<protein>
    <submittedName>
        <fullName evidence="2">Tetratricopeptide repeat protein 23</fullName>
    </submittedName>
</protein>
<feature type="compositionally biased region" description="Low complexity" evidence="1">
    <location>
        <begin position="1"/>
        <end position="13"/>
    </location>
</feature>
<dbReference type="PANTHER" id="PTHR14485:SF2">
    <property type="entry name" value="FUNGAL STAND N-TERMINAL GOODBYE DOMAIN-CONTAINING PROTEIN"/>
    <property type="match status" value="1"/>
</dbReference>
<dbReference type="InterPro" id="IPR019734">
    <property type="entry name" value="TPR_rpt"/>
</dbReference>
<proteinExistence type="predicted"/>
<dbReference type="InterPro" id="IPR011990">
    <property type="entry name" value="TPR-like_helical_dom_sf"/>
</dbReference>
<dbReference type="AlphaFoldDB" id="A0A9Q1C011"/>
<dbReference type="EMBL" id="JAIZAY010000009">
    <property type="protein sequence ID" value="KAJ8035586.1"/>
    <property type="molecule type" value="Genomic_DNA"/>
</dbReference>
<dbReference type="Gene3D" id="1.25.40.10">
    <property type="entry name" value="Tetratricopeptide repeat domain"/>
    <property type="match status" value="2"/>
</dbReference>